<name>A0ABR4C5S2_9HELO</name>
<reference evidence="2 3" key="1">
    <citation type="journal article" date="2024" name="Commun. Biol.">
        <title>Comparative genomic analysis of thermophilic fungi reveals convergent evolutionary adaptations and gene losses.</title>
        <authorList>
            <person name="Steindorff A.S."/>
            <person name="Aguilar-Pontes M.V."/>
            <person name="Robinson A.J."/>
            <person name="Andreopoulos B."/>
            <person name="LaButti K."/>
            <person name="Kuo A."/>
            <person name="Mondo S."/>
            <person name="Riley R."/>
            <person name="Otillar R."/>
            <person name="Haridas S."/>
            <person name="Lipzen A."/>
            <person name="Grimwood J."/>
            <person name="Schmutz J."/>
            <person name="Clum A."/>
            <person name="Reid I.D."/>
            <person name="Moisan M.C."/>
            <person name="Butler G."/>
            <person name="Nguyen T.T.M."/>
            <person name="Dewar K."/>
            <person name="Conant G."/>
            <person name="Drula E."/>
            <person name="Henrissat B."/>
            <person name="Hansel C."/>
            <person name="Singer S."/>
            <person name="Hutchinson M.I."/>
            <person name="de Vries R.P."/>
            <person name="Natvig D.O."/>
            <person name="Powell A.J."/>
            <person name="Tsang A."/>
            <person name="Grigoriev I.V."/>
        </authorList>
    </citation>
    <scope>NUCLEOTIDE SEQUENCE [LARGE SCALE GENOMIC DNA]</scope>
    <source>
        <strain evidence="2 3">CBS 494.80</strain>
    </source>
</reference>
<proteinExistence type="predicted"/>
<keyword evidence="3" id="KW-1185">Reference proteome</keyword>
<protein>
    <submittedName>
        <fullName evidence="2">Uncharacterized protein</fullName>
    </submittedName>
</protein>
<dbReference type="Proteomes" id="UP001595075">
    <property type="component" value="Unassembled WGS sequence"/>
</dbReference>
<accession>A0ABR4C5S2</accession>
<evidence type="ECO:0000256" key="1">
    <source>
        <dbReference type="SAM" id="Phobius"/>
    </source>
</evidence>
<gene>
    <name evidence="2" type="ORF">VTL71DRAFT_2956</name>
</gene>
<feature type="transmembrane region" description="Helical" evidence="1">
    <location>
        <begin position="151"/>
        <end position="177"/>
    </location>
</feature>
<comment type="caution">
    <text evidence="2">The sequence shown here is derived from an EMBL/GenBank/DDBJ whole genome shotgun (WGS) entry which is preliminary data.</text>
</comment>
<dbReference type="EMBL" id="JAZHXI010000012">
    <property type="protein sequence ID" value="KAL2065287.1"/>
    <property type="molecule type" value="Genomic_DNA"/>
</dbReference>
<feature type="transmembrane region" description="Helical" evidence="1">
    <location>
        <begin position="183"/>
        <end position="202"/>
    </location>
</feature>
<keyword evidence="1" id="KW-0472">Membrane</keyword>
<evidence type="ECO:0000313" key="3">
    <source>
        <dbReference type="Proteomes" id="UP001595075"/>
    </source>
</evidence>
<keyword evidence="1" id="KW-0812">Transmembrane</keyword>
<organism evidence="2 3">
    <name type="scientific">Oculimacula yallundae</name>
    <dbReference type="NCBI Taxonomy" id="86028"/>
    <lineage>
        <taxon>Eukaryota</taxon>
        <taxon>Fungi</taxon>
        <taxon>Dikarya</taxon>
        <taxon>Ascomycota</taxon>
        <taxon>Pezizomycotina</taxon>
        <taxon>Leotiomycetes</taxon>
        <taxon>Helotiales</taxon>
        <taxon>Ploettnerulaceae</taxon>
        <taxon>Oculimacula</taxon>
    </lineage>
</organism>
<sequence>MPEKTMGRTTVSVLPLNQYRVVIKKGKRTYLTYLAISPVDTACVGMVKLNDLAMLHGLFRRSAFGISPLFKISLETAEILSLSPSSLESQNTLEEVIIESSTPNRGLTKSFHNPTLMSRVLFTSVGEQFLLSRSVDTTGSQMQAILVKRSMTVFGGLCAMIAALISSLLVGTLVGFLAHNAELGIMVAAGVGALVACMEAYLMHAFQ</sequence>
<evidence type="ECO:0000313" key="2">
    <source>
        <dbReference type="EMBL" id="KAL2065287.1"/>
    </source>
</evidence>
<keyword evidence="1" id="KW-1133">Transmembrane helix</keyword>